<dbReference type="RefSeq" id="WP_344747720.1">
    <property type="nucleotide sequence ID" value="NZ_BAAAWW010000136.1"/>
</dbReference>
<feature type="region of interest" description="Disordered" evidence="1">
    <location>
        <begin position="192"/>
        <end position="218"/>
    </location>
</feature>
<protein>
    <recommendedName>
        <fullName evidence="4">Helix-turn-helix domain-containing protein</fullName>
    </recommendedName>
</protein>
<sequence length="316" mass="34474">MNDDILGGLYDGTYRAKWLRSVIRSVQITDSVRVLLMTLALHMDASGRVSVPRGDLAVLLGRNERKVGEKVKAALESGFLVQVARGQKHQTAVYRAAINGQPLSMSPEGPTENSALSMPPVGPAEDSQGADFKHPEPNSQGASNRPPETQEADLSMPPVGHAEDSQQAPRGASQSFIGVDVVEEVDLSGDSLFDVTPAAPQRASEPAEKKSRRKPETAIAEDFSVTADMRAKAIEKGYTVDLDRQTIRFINHALQNDRRCRDWVAAWRNWIDRAQEDHDKAANRPHRGGSAGNGSGSQVPPRGQRQNPFRSKRESA</sequence>
<proteinExistence type="predicted"/>
<feature type="region of interest" description="Disordered" evidence="1">
    <location>
        <begin position="103"/>
        <end position="173"/>
    </location>
</feature>
<gene>
    <name evidence="2" type="ORF">ACFFRH_37845</name>
</gene>
<comment type="caution">
    <text evidence="2">The sequence shown here is derived from an EMBL/GenBank/DDBJ whole genome shotgun (WGS) entry which is preliminary data.</text>
</comment>
<feature type="compositionally biased region" description="Polar residues" evidence="1">
    <location>
        <begin position="137"/>
        <end position="147"/>
    </location>
</feature>
<keyword evidence="3" id="KW-1185">Reference proteome</keyword>
<name>A0ABV5TQ67_9ACTN</name>
<evidence type="ECO:0000313" key="3">
    <source>
        <dbReference type="Proteomes" id="UP001589610"/>
    </source>
</evidence>
<dbReference type="Proteomes" id="UP001589610">
    <property type="component" value="Unassembled WGS sequence"/>
</dbReference>
<evidence type="ECO:0000256" key="1">
    <source>
        <dbReference type="SAM" id="MobiDB-lite"/>
    </source>
</evidence>
<dbReference type="EMBL" id="JBHMBS010000031">
    <property type="protein sequence ID" value="MFB9681275.1"/>
    <property type="molecule type" value="Genomic_DNA"/>
</dbReference>
<evidence type="ECO:0000313" key="2">
    <source>
        <dbReference type="EMBL" id="MFB9681275.1"/>
    </source>
</evidence>
<evidence type="ECO:0008006" key="4">
    <source>
        <dbReference type="Google" id="ProtNLM"/>
    </source>
</evidence>
<organism evidence="2 3">
    <name type="scientific">Streptosporangium vulgare</name>
    <dbReference type="NCBI Taxonomy" id="46190"/>
    <lineage>
        <taxon>Bacteria</taxon>
        <taxon>Bacillati</taxon>
        <taxon>Actinomycetota</taxon>
        <taxon>Actinomycetes</taxon>
        <taxon>Streptosporangiales</taxon>
        <taxon>Streptosporangiaceae</taxon>
        <taxon>Streptosporangium</taxon>
    </lineage>
</organism>
<feature type="region of interest" description="Disordered" evidence="1">
    <location>
        <begin position="277"/>
        <end position="316"/>
    </location>
</feature>
<accession>A0ABV5TQ67</accession>
<reference evidence="2 3" key="1">
    <citation type="submission" date="2024-09" db="EMBL/GenBank/DDBJ databases">
        <authorList>
            <person name="Sun Q."/>
            <person name="Mori K."/>
        </authorList>
    </citation>
    <scope>NUCLEOTIDE SEQUENCE [LARGE SCALE GENOMIC DNA]</scope>
    <source>
        <strain evidence="2 3">JCM 3028</strain>
    </source>
</reference>